<feature type="compositionally biased region" description="Low complexity" evidence="6">
    <location>
        <begin position="136"/>
        <end position="157"/>
    </location>
</feature>
<comment type="subcellular location">
    <subcellularLocation>
        <location evidence="2">Cytoplasm</location>
    </subcellularLocation>
    <subcellularLocation>
        <location evidence="1">Nucleus</location>
    </subcellularLocation>
</comment>
<reference evidence="9 10" key="1">
    <citation type="submission" date="2020-01" db="EMBL/GenBank/DDBJ databases">
        <authorList>
            <person name="Gupta K D."/>
        </authorList>
    </citation>
    <scope>NUCLEOTIDE SEQUENCE [LARGE SCALE GENOMIC DNA]</scope>
</reference>
<keyword evidence="4" id="KW-0647">Proteasome</keyword>
<dbReference type="GO" id="GO:0005737">
    <property type="term" value="C:cytoplasm"/>
    <property type="evidence" value="ECO:0007669"/>
    <property type="project" value="UniProtKB-SubCell"/>
</dbReference>
<dbReference type="PANTHER" id="PTHR12225:SF0">
    <property type="entry name" value="PROTEASOMAL UBIQUITIN RECEPTOR ADRM1"/>
    <property type="match status" value="1"/>
</dbReference>
<dbReference type="OrthoDB" id="340431at2759"/>
<dbReference type="Gene3D" id="2.30.29.70">
    <property type="entry name" value="Proteasomal ubiquitin receptor Rpn13/ADRM1"/>
    <property type="match status" value="1"/>
</dbReference>
<comment type="caution">
    <text evidence="9">The sequence shown here is derived from an EMBL/GenBank/DDBJ whole genome shotgun (WGS) entry which is preliminary data.</text>
</comment>
<sequence>MSIPNAEILLAFKAGRAFRREGSSIIEPSPTKGAIYLTNGVEDGLLHFIWRNRVTNDIEEDLILFPFDASFVKVSQSPSGRVYVLKFSSSNQRHFFWMQDASSARDAEFAENVNGLLQDPEYDMRWSDPSASAAGPQASTSTTAQPAESSSTAESTSGFQATPEQLATLSQMLTSMSGRRGAPSATPDLSLIDILTPANLTPLFNSHPELIPALFPHLPPDLPVPPSAEALQRIIHSPQFRAAVANFDQALRTGMLGGLVRTLGLPEEAGAGVGPFLRAIQEQADRERENSMDTD</sequence>
<evidence type="ECO:0000259" key="7">
    <source>
        <dbReference type="PROSITE" id="PS51916"/>
    </source>
</evidence>
<dbReference type="InterPro" id="IPR044868">
    <property type="entry name" value="Rpn13/ADRM1_Pru"/>
</dbReference>
<feature type="domain" description="Pru" evidence="8">
    <location>
        <begin position="4"/>
        <end position="120"/>
    </location>
</feature>
<evidence type="ECO:0000259" key="8">
    <source>
        <dbReference type="PROSITE" id="PS51917"/>
    </source>
</evidence>
<dbReference type="EMBL" id="CACVBS010000033">
    <property type="protein sequence ID" value="CAA7261356.1"/>
    <property type="molecule type" value="Genomic_DNA"/>
</dbReference>
<dbReference type="Pfam" id="PF16550">
    <property type="entry name" value="RPN13_C"/>
    <property type="match status" value="1"/>
</dbReference>
<feature type="region of interest" description="Disordered" evidence="6">
    <location>
        <begin position="120"/>
        <end position="160"/>
    </location>
</feature>
<dbReference type="InterPro" id="IPR038633">
    <property type="entry name" value="Rpn13/ADRM1_Pru_sf"/>
</dbReference>
<evidence type="ECO:0000256" key="2">
    <source>
        <dbReference type="ARBA" id="ARBA00004496"/>
    </source>
</evidence>
<dbReference type="InterPro" id="IPR032368">
    <property type="entry name" value="RPN13_DEUBAD"/>
</dbReference>
<feature type="domain" description="DEUBAD" evidence="7">
    <location>
        <begin position="182"/>
        <end position="290"/>
    </location>
</feature>
<evidence type="ECO:0000256" key="3">
    <source>
        <dbReference type="ARBA" id="ARBA00022490"/>
    </source>
</evidence>
<gene>
    <name evidence="9" type="ORF">AAE3_LOCUS3646</name>
</gene>
<dbReference type="AlphaFoldDB" id="A0A8S0W8H5"/>
<keyword evidence="5" id="KW-0539">Nucleus</keyword>
<name>A0A8S0W8H5_CYCAE</name>
<evidence type="ECO:0000313" key="9">
    <source>
        <dbReference type="EMBL" id="CAA7261356.1"/>
    </source>
</evidence>
<evidence type="ECO:0008006" key="11">
    <source>
        <dbReference type="Google" id="ProtNLM"/>
    </source>
</evidence>
<evidence type="ECO:0000313" key="10">
    <source>
        <dbReference type="Proteomes" id="UP000467700"/>
    </source>
</evidence>
<dbReference type="GO" id="GO:0061133">
    <property type="term" value="F:endopeptidase activator activity"/>
    <property type="evidence" value="ECO:0007669"/>
    <property type="project" value="TreeGrafter"/>
</dbReference>
<dbReference type="GO" id="GO:0005634">
    <property type="term" value="C:nucleus"/>
    <property type="evidence" value="ECO:0007669"/>
    <property type="project" value="UniProtKB-SubCell"/>
</dbReference>
<dbReference type="Pfam" id="PF04683">
    <property type="entry name" value="Rpn13_ADRM1_Pru"/>
    <property type="match status" value="1"/>
</dbReference>
<dbReference type="PROSITE" id="PS51916">
    <property type="entry name" value="DEUBAD"/>
    <property type="match status" value="1"/>
</dbReference>
<protein>
    <recommendedName>
        <fullName evidence="11">Adhesion regulating molecule</fullName>
    </recommendedName>
</protein>
<accession>A0A8S0W8H5</accession>
<dbReference type="GO" id="GO:0070628">
    <property type="term" value="F:proteasome binding"/>
    <property type="evidence" value="ECO:0007669"/>
    <property type="project" value="TreeGrafter"/>
</dbReference>
<dbReference type="InterPro" id="IPR044867">
    <property type="entry name" value="DEUBAD_dom"/>
</dbReference>
<evidence type="ECO:0000256" key="1">
    <source>
        <dbReference type="ARBA" id="ARBA00004123"/>
    </source>
</evidence>
<evidence type="ECO:0000256" key="4">
    <source>
        <dbReference type="ARBA" id="ARBA00022942"/>
    </source>
</evidence>
<dbReference type="GO" id="GO:0008541">
    <property type="term" value="C:proteasome regulatory particle, lid subcomplex"/>
    <property type="evidence" value="ECO:0007669"/>
    <property type="project" value="TreeGrafter"/>
</dbReference>
<dbReference type="Gene3D" id="1.10.2020.20">
    <property type="match status" value="1"/>
</dbReference>
<keyword evidence="10" id="KW-1185">Reference proteome</keyword>
<dbReference type="CDD" id="cd13314">
    <property type="entry name" value="PH_Rpn13"/>
    <property type="match status" value="1"/>
</dbReference>
<dbReference type="InterPro" id="IPR038108">
    <property type="entry name" value="RPN13_DEUBAD_sf"/>
</dbReference>
<keyword evidence="3" id="KW-0963">Cytoplasm</keyword>
<evidence type="ECO:0000256" key="5">
    <source>
        <dbReference type="ARBA" id="ARBA00023242"/>
    </source>
</evidence>
<evidence type="ECO:0000256" key="6">
    <source>
        <dbReference type="SAM" id="MobiDB-lite"/>
    </source>
</evidence>
<dbReference type="PANTHER" id="PTHR12225">
    <property type="entry name" value="ADHESION REGULATING MOLECULE 1 110 KDA CELL MEMBRANE GLYCOPROTEIN"/>
    <property type="match status" value="1"/>
</dbReference>
<dbReference type="Proteomes" id="UP000467700">
    <property type="component" value="Unassembled WGS sequence"/>
</dbReference>
<organism evidence="9 10">
    <name type="scientific">Cyclocybe aegerita</name>
    <name type="common">Black poplar mushroom</name>
    <name type="synonym">Agrocybe aegerita</name>
    <dbReference type="NCBI Taxonomy" id="1973307"/>
    <lineage>
        <taxon>Eukaryota</taxon>
        <taxon>Fungi</taxon>
        <taxon>Dikarya</taxon>
        <taxon>Basidiomycota</taxon>
        <taxon>Agaricomycotina</taxon>
        <taxon>Agaricomycetes</taxon>
        <taxon>Agaricomycetidae</taxon>
        <taxon>Agaricales</taxon>
        <taxon>Agaricineae</taxon>
        <taxon>Bolbitiaceae</taxon>
        <taxon>Cyclocybe</taxon>
    </lineage>
</organism>
<dbReference type="InterPro" id="IPR006773">
    <property type="entry name" value="Rpn13/ADRM1"/>
</dbReference>
<dbReference type="PROSITE" id="PS51917">
    <property type="entry name" value="PRU"/>
    <property type="match status" value="1"/>
</dbReference>
<dbReference type="FunFam" id="2.30.29.70:FF:000001">
    <property type="entry name" value="Proteasomal ubiquitin receptor ADRM1"/>
    <property type="match status" value="1"/>
</dbReference>
<proteinExistence type="predicted"/>